<dbReference type="EMBL" id="JADKMA010000071">
    <property type="protein sequence ID" value="MBO8193134.1"/>
    <property type="molecule type" value="Genomic_DNA"/>
</dbReference>
<protein>
    <submittedName>
        <fullName evidence="2">Hemerythrin domain-containing protein</fullName>
    </submittedName>
</protein>
<dbReference type="RefSeq" id="WP_209240196.1">
    <property type="nucleotide sequence ID" value="NZ_JADKMA010000071.1"/>
</dbReference>
<accession>A0ABS3XCX2</accession>
<evidence type="ECO:0000313" key="3">
    <source>
        <dbReference type="Proteomes" id="UP001519064"/>
    </source>
</evidence>
<organism evidence="2 3">
    <name type="scientific">Streptomyces oryzae</name>
    <dbReference type="NCBI Taxonomy" id="1434886"/>
    <lineage>
        <taxon>Bacteria</taxon>
        <taxon>Bacillati</taxon>
        <taxon>Actinomycetota</taxon>
        <taxon>Actinomycetes</taxon>
        <taxon>Kitasatosporales</taxon>
        <taxon>Streptomycetaceae</taxon>
        <taxon>Streptomyces</taxon>
    </lineage>
</organism>
<evidence type="ECO:0000313" key="2">
    <source>
        <dbReference type="EMBL" id="MBO8193134.1"/>
    </source>
</evidence>
<dbReference type="Pfam" id="PF01814">
    <property type="entry name" value="Hemerythrin"/>
    <property type="match status" value="1"/>
</dbReference>
<keyword evidence="3" id="KW-1185">Reference proteome</keyword>
<comment type="caution">
    <text evidence="2">The sequence shown here is derived from an EMBL/GenBank/DDBJ whole genome shotgun (WGS) entry which is preliminary data.</text>
</comment>
<feature type="domain" description="Hemerythrin-like" evidence="1">
    <location>
        <begin position="7"/>
        <end position="121"/>
    </location>
</feature>
<gene>
    <name evidence="2" type="ORF">ITI46_15875</name>
</gene>
<proteinExistence type="predicted"/>
<dbReference type="Proteomes" id="UP001519064">
    <property type="component" value="Unassembled WGS sequence"/>
</dbReference>
<dbReference type="InterPro" id="IPR012312">
    <property type="entry name" value="Hemerythrin-like"/>
</dbReference>
<reference evidence="2 3" key="1">
    <citation type="submission" date="2020-11" db="EMBL/GenBank/DDBJ databases">
        <title>Streptomyces spirodelae sp. nov., isolated from duckweed.</title>
        <authorList>
            <person name="Saimee Y."/>
            <person name="Duangmal K."/>
        </authorList>
    </citation>
    <scope>NUCLEOTIDE SEQUENCE [LARGE SCALE GENOMIC DNA]</scope>
    <source>
        <strain evidence="2 3">S16-07</strain>
    </source>
</reference>
<dbReference type="PANTHER" id="PTHR35585">
    <property type="entry name" value="HHE DOMAIN PROTEIN (AFU_ORTHOLOGUE AFUA_4G00730)"/>
    <property type="match status" value="1"/>
</dbReference>
<evidence type="ECO:0000259" key="1">
    <source>
        <dbReference type="Pfam" id="PF01814"/>
    </source>
</evidence>
<name>A0ABS3XCX2_9ACTN</name>
<dbReference type="PANTHER" id="PTHR35585:SF1">
    <property type="entry name" value="HHE DOMAIN PROTEIN (AFU_ORTHOLOGUE AFUA_4G00730)"/>
    <property type="match status" value="1"/>
</dbReference>
<sequence length="151" mass="16691">MPYRPDVLELLTDRHAEAERLVAAYEATHDPERRNALAGQLVTGLERHALAESQALHPVARRVLPDGERLVAAARRRWAVAQATARELAEADPRSPAAERATAALLDRLREHAARAEGELFSPLRGRLCGRERRELGATAARRLRDGTEAV</sequence>